<feature type="domain" description="HTH araC/xylS-type" evidence="3">
    <location>
        <begin position="204"/>
        <end position="302"/>
    </location>
</feature>
<dbReference type="InterPro" id="IPR018060">
    <property type="entry name" value="HTH_AraC"/>
</dbReference>
<gene>
    <name evidence="4" type="ORF">ES711_03110</name>
</gene>
<dbReference type="RefSeq" id="WP_146889773.1">
    <property type="nucleotide sequence ID" value="NZ_VORX01000001.1"/>
</dbReference>
<protein>
    <submittedName>
        <fullName evidence="4">Helix-turn-helix transcriptional regulator</fullName>
    </submittedName>
</protein>
<dbReference type="PANTHER" id="PTHR47893:SF1">
    <property type="entry name" value="REGULATORY PROTEIN PCHR"/>
    <property type="match status" value="1"/>
</dbReference>
<dbReference type="EMBL" id="VORX01000001">
    <property type="protein sequence ID" value="TXE10908.1"/>
    <property type="molecule type" value="Genomic_DNA"/>
</dbReference>
<sequence length="308" mass="35414">MNQISMPATADSAASHKIKHLMHPEEFSCDSIQVSEFEFSTDTSKRHHIESPKDGLVFIFNLKSDIQCSSTSRNVQINLGSFQSIMISEHQNIHLIYPAKADYHFCILTVTHLADLGNFKANFLHANFDSKSSDECWYTGIPNIKLSNFIFDLMNLKHSTANNQHLIMGYANIIIGSKLAEFQQYTDESLQQVDLKSDEIDRIHECIQFVRENFAQQIDIDLLCLKTALSPQKLQKGFRELYGSTVNSFIKDFRLEKAEELMRTTEMNVSEVVYSIGLTSRSYFSKIFREKYALSPNDYLKKFKFQNA</sequence>
<dbReference type="SUPFAM" id="SSF46689">
    <property type="entry name" value="Homeodomain-like"/>
    <property type="match status" value="1"/>
</dbReference>
<dbReference type="Pfam" id="PF12833">
    <property type="entry name" value="HTH_18"/>
    <property type="match status" value="1"/>
</dbReference>
<dbReference type="InterPro" id="IPR053142">
    <property type="entry name" value="PchR_regulatory_protein"/>
</dbReference>
<organism evidence="4 5">
    <name type="scientific">Gelidibacter salicanalis</name>
    <dbReference type="NCBI Taxonomy" id="291193"/>
    <lineage>
        <taxon>Bacteria</taxon>
        <taxon>Pseudomonadati</taxon>
        <taxon>Bacteroidota</taxon>
        <taxon>Flavobacteriia</taxon>
        <taxon>Flavobacteriales</taxon>
        <taxon>Flavobacteriaceae</taxon>
        <taxon>Gelidibacter</taxon>
    </lineage>
</organism>
<dbReference type="AlphaFoldDB" id="A0A5C7AQK8"/>
<keyword evidence="2" id="KW-0804">Transcription</keyword>
<accession>A0A5C7AQK8</accession>
<dbReference type="SMART" id="SM00342">
    <property type="entry name" value="HTH_ARAC"/>
    <property type="match status" value="1"/>
</dbReference>
<keyword evidence="1" id="KW-0805">Transcription regulation</keyword>
<dbReference type="Gene3D" id="1.10.10.60">
    <property type="entry name" value="Homeodomain-like"/>
    <property type="match status" value="2"/>
</dbReference>
<evidence type="ECO:0000259" key="3">
    <source>
        <dbReference type="PROSITE" id="PS01124"/>
    </source>
</evidence>
<evidence type="ECO:0000313" key="5">
    <source>
        <dbReference type="Proteomes" id="UP000321734"/>
    </source>
</evidence>
<dbReference type="Proteomes" id="UP000321734">
    <property type="component" value="Unassembled WGS sequence"/>
</dbReference>
<reference evidence="4 5" key="1">
    <citation type="submission" date="2019-08" db="EMBL/GenBank/DDBJ databases">
        <title>Genome sequence of Gelidibacter salicanalis IC162T.</title>
        <authorList>
            <person name="Bowman J.P."/>
        </authorList>
    </citation>
    <scope>NUCLEOTIDE SEQUENCE [LARGE SCALE GENOMIC DNA]</scope>
    <source>
        <strain evidence="4 5">IC162</strain>
    </source>
</reference>
<name>A0A5C7AQK8_9FLAO</name>
<dbReference type="InterPro" id="IPR009057">
    <property type="entry name" value="Homeodomain-like_sf"/>
</dbReference>
<keyword evidence="5" id="KW-1185">Reference proteome</keyword>
<dbReference type="OrthoDB" id="799767at2"/>
<dbReference type="PANTHER" id="PTHR47893">
    <property type="entry name" value="REGULATORY PROTEIN PCHR"/>
    <property type="match status" value="1"/>
</dbReference>
<dbReference type="GO" id="GO:0003700">
    <property type="term" value="F:DNA-binding transcription factor activity"/>
    <property type="evidence" value="ECO:0007669"/>
    <property type="project" value="InterPro"/>
</dbReference>
<evidence type="ECO:0000256" key="1">
    <source>
        <dbReference type="ARBA" id="ARBA00023015"/>
    </source>
</evidence>
<dbReference type="PROSITE" id="PS01124">
    <property type="entry name" value="HTH_ARAC_FAMILY_2"/>
    <property type="match status" value="1"/>
</dbReference>
<proteinExistence type="predicted"/>
<dbReference type="GO" id="GO:0043565">
    <property type="term" value="F:sequence-specific DNA binding"/>
    <property type="evidence" value="ECO:0007669"/>
    <property type="project" value="InterPro"/>
</dbReference>
<evidence type="ECO:0000256" key="2">
    <source>
        <dbReference type="ARBA" id="ARBA00023163"/>
    </source>
</evidence>
<evidence type="ECO:0000313" key="4">
    <source>
        <dbReference type="EMBL" id="TXE10908.1"/>
    </source>
</evidence>
<comment type="caution">
    <text evidence="4">The sequence shown here is derived from an EMBL/GenBank/DDBJ whole genome shotgun (WGS) entry which is preliminary data.</text>
</comment>